<name>A0A8J2SAV2_9STRA</name>
<evidence type="ECO:0000313" key="4">
    <source>
        <dbReference type="Proteomes" id="UP000789595"/>
    </source>
</evidence>
<dbReference type="GO" id="GO:0006457">
    <property type="term" value="P:protein folding"/>
    <property type="evidence" value="ECO:0007669"/>
    <property type="project" value="TreeGrafter"/>
</dbReference>
<reference evidence="3" key="1">
    <citation type="submission" date="2021-11" db="EMBL/GenBank/DDBJ databases">
        <authorList>
            <consortium name="Genoscope - CEA"/>
            <person name="William W."/>
        </authorList>
    </citation>
    <scope>NUCLEOTIDE SEQUENCE</scope>
</reference>
<dbReference type="GO" id="GO:0005829">
    <property type="term" value="C:cytosol"/>
    <property type="evidence" value="ECO:0007669"/>
    <property type="project" value="TreeGrafter"/>
</dbReference>
<feature type="region of interest" description="Disordered" evidence="2">
    <location>
        <begin position="270"/>
        <end position="315"/>
    </location>
</feature>
<dbReference type="PROSITE" id="PS50005">
    <property type="entry name" value="TPR"/>
    <property type="match status" value="1"/>
</dbReference>
<keyword evidence="1" id="KW-0802">TPR repeat</keyword>
<dbReference type="InterPro" id="IPR019734">
    <property type="entry name" value="TPR_rpt"/>
</dbReference>
<dbReference type="AlphaFoldDB" id="A0A8J2SAV2"/>
<feature type="region of interest" description="Disordered" evidence="2">
    <location>
        <begin position="73"/>
        <end position="93"/>
    </location>
</feature>
<sequence length="315" mass="34326">MASEAETANTTATEADLARVLTRQDEPEDRSDEIRQLREENARLRKWDELTREIDRDERNEKDSKHYAQALVQHARQQRAAREAREAREAEKEFKAAEAASSLCITERGAGPHDAFVRAVIKGDNPKIARAPKKNPTVDMSEAEKARKDGNTAIALGNYRRAFWRYADGLKAIRYADNDDEASSLRATLYANRAQAGLHLGFHQAACRDAAASLVEDPSRLKCWHRLGTALFNTGDHALALDACLRGLALKPDHAPLRALELKASAAKAADDAATAAAAPPVPAPAPAPVVEPPPPPPPPKAFEHSARKPVAVKA</sequence>
<dbReference type="GO" id="GO:0051879">
    <property type="term" value="F:Hsp90 protein binding"/>
    <property type="evidence" value="ECO:0007669"/>
    <property type="project" value="TreeGrafter"/>
</dbReference>
<feature type="compositionally biased region" description="Low complexity" evidence="2">
    <location>
        <begin position="1"/>
        <end position="15"/>
    </location>
</feature>
<dbReference type="SUPFAM" id="SSF48452">
    <property type="entry name" value="TPR-like"/>
    <property type="match status" value="1"/>
</dbReference>
<proteinExistence type="predicted"/>
<evidence type="ECO:0000256" key="2">
    <source>
        <dbReference type="SAM" id="MobiDB-lite"/>
    </source>
</evidence>
<dbReference type="PANTHER" id="PTHR46035:SF1">
    <property type="entry name" value="TETRATRICOPEPTIDE REPEAT PROTEIN 4"/>
    <property type="match status" value="1"/>
</dbReference>
<gene>
    <name evidence="3" type="ORF">PECAL_1P03380</name>
</gene>
<dbReference type="InterPro" id="IPR011990">
    <property type="entry name" value="TPR-like_helical_dom_sf"/>
</dbReference>
<dbReference type="PANTHER" id="PTHR46035">
    <property type="entry name" value="TETRATRICOPEPTIDE REPEAT PROTEIN 4"/>
    <property type="match status" value="1"/>
</dbReference>
<accession>A0A8J2SAV2</accession>
<dbReference type="Gene3D" id="1.25.40.10">
    <property type="entry name" value="Tetratricopeptide repeat domain"/>
    <property type="match status" value="1"/>
</dbReference>
<feature type="compositionally biased region" description="Low complexity" evidence="2">
    <location>
        <begin position="270"/>
        <end position="279"/>
    </location>
</feature>
<protein>
    <submittedName>
        <fullName evidence="3">Uncharacterized protein</fullName>
    </submittedName>
</protein>
<evidence type="ECO:0000256" key="1">
    <source>
        <dbReference type="PROSITE-ProRule" id="PRU00339"/>
    </source>
</evidence>
<dbReference type="Proteomes" id="UP000789595">
    <property type="component" value="Unassembled WGS sequence"/>
</dbReference>
<feature type="region of interest" description="Disordered" evidence="2">
    <location>
        <begin position="1"/>
        <end position="36"/>
    </location>
</feature>
<dbReference type="GO" id="GO:0005634">
    <property type="term" value="C:nucleus"/>
    <property type="evidence" value="ECO:0007669"/>
    <property type="project" value="TreeGrafter"/>
</dbReference>
<feature type="compositionally biased region" description="Basic and acidic residues" evidence="2">
    <location>
        <begin position="80"/>
        <end position="93"/>
    </location>
</feature>
<dbReference type="EMBL" id="CAKKNE010000001">
    <property type="protein sequence ID" value="CAH0363991.1"/>
    <property type="molecule type" value="Genomic_DNA"/>
</dbReference>
<feature type="repeat" description="TPR" evidence="1">
    <location>
        <begin position="221"/>
        <end position="254"/>
    </location>
</feature>
<feature type="region of interest" description="Disordered" evidence="2">
    <location>
        <begin position="45"/>
        <end position="64"/>
    </location>
</feature>
<comment type="caution">
    <text evidence="3">The sequence shown here is derived from an EMBL/GenBank/DDBJ whole genome shotgun (WGS) entry which is preliminary data.</text>
</comment>
<dbReference type="GO" id="GO:0030544">
    <property type="term" value="F:Hsp70 protein binding"/>
    <property type="evidence" value="ECO:0007669"/>
    <property type="project" value="TreeGrafter"/>
</dbReference>
<keyword evidence="4" id="KW-1185">Reference proteome</keyword>
<dbReference type="OrthoDB" id="420195at2759"/>
<organism evidence="3 4">
    <name type="scientific">Pelagomonas calceolata</name>
    <dbReference type="NCBI Taxonomy" id="35677"/>
    <lineage>
        <taxon>Eukaryota</taxon>
        <taxon>Sar</taxon>
        <taxon>Stramenopiles</taxon>
        <taxon>Ochrophyta</taxon>
        <taxon>Pelagophyceae</taxon>
        <taxon>Pelagomonadales</taxon>
        <taxon>Pelagomonadaceae</taxon>
        <taxon>Pelagomonas</taxon>
    </lineage>
</organism>
<feature type="compositionally biased region" description="Pro residues" evidence="2">
    <location>
        <begin position="280"/>
        <end position="301"/>
    </location>
</feature>
<evidence type="ECO:0000313" key="3">
    <source>
        <dbReference type="EMBL" id="CAH0363991.1"/>
    </source>
</evidence>
<dbReference type="SMART" id="SM00028">
    <property type="entry name" value="TPR"/>
    <property type="match status" value="1"/>
</dbReference>